<dbReference type="SUPFAM" id="SSF49503">
    <property type="entry name" value="Cupredoxins"/>
    <property type="match status" value="1"/>
</dbReference>
<protein>
    <recommendedName>
        <fullName evidence="4">Blue (type 1) copper domain-containing protein</fullName>
    </recommendedName>
</protein>
<feature type="signal peptide" evidence="1">
    <location>
        <begin position="1"/>
        <end position="19"/>
    </location>
</feature>
<dbReference type="STRING" id="1121022.GCA_000376105_01672"/>
<accession>V4Q0M9</accession>
<gene>
    <name evidence="2" type="ORF">ABENE_03480</name>
</gene>
<comment type="caution">
    <text evidence="2">The sequence shown here is derived from an EMBL/GenBank/DDBJ whole genome shotgun (WGS) entry which is preliminary data.</text>
</comment>
<dbReference type="Proteomes" id="UP000017837">
    <property type="component" value="Unassembled WGS sequence"/>
</dbReference>
<dbReference type="PATRIC" id="fig|1121022.4.peg.690"/>
<organism evidence="2 3">
    <name type="scientific">Asticcacaulis benevestitus DSM 16100 = ATCC BAA-896</name>
    <dbReference type="NCBI Taxonomy" id="1121022"/>
    <lineage>
        <taxon>Bacteria</taxon>
        <taxon>Pseudomonadati</taxon>
        <taxon>Pseudomonadota</taxon>
        <taxon>Alphaproteobacteria</taxon>
        <taxon>Caulobacterales</taxon>
        <taxon>Caulobacteraceae</taxon>
        <taxon>Asticcacaulis</taxon>
    </lineage>
</organism>
<evidence type="ECO:0000313" key="3">
    <source>
        <dbReference type="Proteomes" id="UP000017837"/>
    </source>
</evidence>
<name>V4Q0M9_9CAUL</name>
<feature type="chain" id="PRO_5004727657" description="Blue (type 1) copper domain-containing protein" evidence="1">
    <location>
        <begin position="20"/>
        <end position="206"/>
    </location>
</feature>
<evidence type="ECO:0000313" key="2">
    <source>
        <dbReference type="EMBL" id="ESQ94166.1"/>
    </source>
</evidence>
<dbReference type="EMBL" id="AWGB01000005">
    <property type="protein sequence ID" value="ESQ94166.1"/>
    <property type="molecule type" value="Genomic_DNA"/>
</dbReference>
<evidence type="ECO:0008006" key="4">
    <source>
        <dbReference type="Google" id="ProtNLM"/>
    </source>
</evidence>
<keyword evidence="3" id="KW-1185">Reference proteome</keyword>
<sequence length="206" mass="21815">MKYLFLLPALLLAGSQATAADLTVAVSDAGGKPVPNTVVTWIPAAGAAIPAAEKGKVFVMSQQNVQFLPYVLAVPAGATVNFPNKDRVNHHVYSFSPVQPFQFPLYGKGKSHIMKFDRPGTVALGCNIHDSMAAYIRVVDTPFYATTDGTGRVMLKVPDGAGSLAIWHPGLDAPEHQMARALKLAGPSAQTFSVKVRPSAPTAGQY</sequence>
<dbReference type="OrthoDB" id="9772097at2"/>
<evidence type="ECO:0000256" key="1">
    <source>
        <dbReference type="SAM" id="SignalP"/>
    </source>
</evidence>
<proteinExistence type="predicted"/>
<dbReference type="Gene3D" id="2.60.40.420">
    <property type="entry name" value="Cupredoxins - blue copper proteins"/>
    <property type="match status" value="1"/>
</dbReference>
<dbReference type="RefSeq" id="WP_018081339.1">
    <property type="nucleotide sequence ID" value="NZ_AQWM01000005.1"/>
</dbReference>
<dbReference type="InterPro" id="IPR008972">
    <property type="entry name" value="Cupredoxin"/>
</dbReference>
<dbReference type="AlphaFoldDB" id="V4Q0M9"/>
<dbReference type="eggNOG" id="COG3794">
    <property type="taxonomic scope" value="Bacteria"/>
</dbReference>
<keyword evidence="1" id="KW-0732">Signal</keyword>
<reference evidence="2 3" key="1">
    <citation type="journal article" date="2014" name="Nature">
        <title>Sequential evolution of bacterial morphology by co-option of a developmental regulator.</title>
        <authorList>
            <person name="Jiang C."/>
            <person name="Brown P.J."/>
            <person name="Ducret A."/>
            <person name="Brun Y.V."/>
        </authorList>
    </citation>
    <scope>NUCLEOTIDE SEQUENCE [LARGE SCALE GENOMIC DNA]</scope>
    <source>
        <strain evidence="2 3">DSM 16100</strain>
    </source>
</reference>